<dbReference type="Ensembl" id="ENSCABT00000029911.1">
    <property type="protein sequence ID" value="ENSCABP00000027318.1"/>
    <property type="gene ID" value="ENSCABG00000020054.1"/>
</dbReference>
<dbReference type="GO" id="GO:0046872">
    <property type="term" value="F:metal ion binding"/>
    <property type="evidence" value="ECO:0007669"/>
    <property type="project" value="UniProtKB-KW"/>
</dbReference>
<dbReference type="GO" id="GO:0016020">
    <property type="term" value="C:membrane"/>
    <property type="evidence" value="ECO:0007669"/>
    <property type="project" value="TreeGrafter"/>
</dbReference>
<evidence type="ECO:0000256" key="5">
    <source>
        <dbReference type="ARBA" id="ARBA00023004"/>
    </source>
</evidence>
<reference evidence="6" key="2">
    <citation type="submission" date="2025-09" db="UniProtKB">
        <authorList>
            <consortium name="Ensembl"/>
        </authorList>
    </citation>
    <scope>IDENTIFICATION</scope>
</reference>
<name>A0A8C0J587_CHEAB</name>
<evidence type="ECO:0000256" key="4">
    <source>
        <dbReference type="ARBA" id="ARBA00022824"/>
    </source>
</evidence>
<accession>A0A8C0J587</accession>
<evidence type="ECO:0000256" key="3">
    <source>
        <dbReference type="ARBA" id="ARBA00022723"/>
    </source>
</evidence>
<comment type="subcellular location">
    <subcellularLocation>
        <location evidence="1">Endoplasmic reticulum</location>
    </subcellularLocation>
</comment>
<dbReference type="PANTHER" id="PTHR10281:SF72">
    <property type="entry name" value="NEUDESIN"/>
    <property type="match status" value="1"/>
</dbReference>
<evidence type="ECO:0000313" key="6">
    <source>
        <dbReference type="Ensembl" id="ENSCABP00000027318.1"/>
    </source>
</evidence>
<sequence>MGYINSLDTLNFEAIPPNITKRTHKITSLCGWAPHPLMHPLRARHLVTARGQTIYMAVKATVCDVIPGKELYGTYNILVGKDSTKSITKLLLDPADLTHDTTELSEKELKPLDDTFNNVYKAKYPTVGYTSQSTLNDDGSPNQNF</sequence>
<keyword evidence="7" id="KW-1185">Reference proteome</keyword>
<organism evidence="6 7">
    <name type="scientific">Chelonoidis abingdonii</name>
    <name type="common">Abingdon island giant tortoise</name>
    <name type="synonym">Testudo abingdonii</name>
    <dbReference type="NCBI Taxonomy" id="106734"/>
    <lineage>
        <taxon>Eukaryota</taxon>
        <taxon>Metazoa</taxon>
        <taxon>Chordata</taxon>
        <taxon>Craniata</taxon>
        <taxon>Vertebrata</taxon>
        <taxon>Euteleostomi</taxon>
        <taxon>Archelosauria</taxon>
        <taxon>Testudinata</taxon>
        <taxon>Testudines</taxon>
        <taxon>Cryptodira</taxon>
        <taxon>Durocryptodira</taxon>
        <taxon>Testudinoidea</taxon>
        <taxon>Testudinidae</taxon>
        <taxon>Chelonoidis</taxon>
    </lineage>
</organism>
<evidence type="ECO:0000256" key="1">
    <source>
        <dbReference type="ARBA" id="ARBA00004240"/>
    </source>
</evidence>
<dbReference type="AlphaFoldDB" id="A0A8C0J587"/>
<dbReference type="PANTHER" id="PTHR10281">
    <property type="entry name" value="MEMBRANE-ASSOCIATED PROGESTERONE RECEPTOR COMPONENT-RELATED"/>
    <property type="match status" value="1"/>
</dbReference>
<keyword evidence="5" id="KW-0408">Iron</keyword>
<dbReference type="Gene3D" id="3.10.120.10">
    <property type="entry name" value="Cytochrome b5-like heme/steroid binding domain"/>
    <property type="match status" value="1"/>
</dbReference>
<keyword evidence="3" id="KW-0479">Metal-binding</keyword>
<dbReference type="Proteomes" id="UP000694404">
    <property type="component" value="Unplaced"/>
</dbReference>
<reference evidence="6" key="1">
    <citation type="submission" date="2025-08" db="UniProtKB">
        <authorList>
            <consortium name="Ensembl"/>
        </authorList>
    </citation>
    <scope>IDENTIFICATION</scope>
</reference>
<keyword evidence="2" id="KW-0349">Heme</keyword>
<evidence type="ECO:0000313" key="7">
    <source>
        <dbReference type="Proteomes" id="UP000694404"/>
    </source>
</evidence>
<proteinExistence type="predicted"/>
<dbReference type="InterPro" id="IPR050577">
    <property type="entry name" value="MAPR/NEUFC/NENF-like"/>
</dbReference>
<protein>
    <submittedName>
        <fullName evidence="6">Uncharacterized protein</fullName>
    </submittedName>
</protein>
<dbReference type="GO" id="GO:0005783">
    <property type="term" value="C:endoplasmic reticulum"/>
    <property type="evidence" value="ECO:0007669"/>
    <property type="project" value="UniProtKB-SubCell"/>
</dbReference>
<evidence type="ECO:0000256" key="2">
    <source>
        <dbReference type="ARBA" id="ARBA00022617"/>
    </source>
</evidence>
<dbReference type="SUPFAM" id="SSF55856">
    <property type="entry name" value="Cytochrome b5-like heme/steroid binding domain"/>
    <property type="match status" value="1"/>
</dbReference>
<keyword evidence="4" id="KW-0256">Endoplasmic reticulum</keyword>
<dbReference type="InterPro" id="IPR036400">
    <property type="entry name" value="Cyt_B5-like_heme/steroid_sf"/>
</dbReference>